<evidence type="ECO:0000259" key="3">
    <source>
        <dbReference type="PROSITE" id="PS50043"/>
    </source>
</evidence>
<dbReference type="Proteomes" id="UP001385809">
    <property type="component" value="Unassembled WGS sequence"/>
</dbReference>
<dbReference type="PANTHER" id="PTHR16305">
    <property type="entry name" value="TESTICULAR SOLUBLE ADENYLYL CYCLASE"/>
    <property type="match status" value="1"/>
</dbReference>
<dbReference type="InterPro" id="IPR041664">
    <property type="entry name" value="AAA_16"/>
</dbReference>
<dbReference type="PRINTS" id="PR00038">
    <property type="entry name" value="HTHLUXR"/>
</dbReference>
<evidence type="ECO:0000256" key="1">
    <source>
        <dbReference type="ARBA" id="ARBA00022741"/>
    </source>
</evidence>
<dbReference type="InterPro" id="IPR016032">
    <property type="entry name" value="Sig_transdc_resp-reg_C-effctor"/>
</dbReference>
<organism evidence="4 5">
    <name type="scientific">Actinomycetospora aurantiaca</name>
    <dbReference type="NCBI Taxonomy" id="3129233"/>
    <lineage>
        <taxon>Bacteria</taxon>
        <taxon>Bacillati</taxon>
        <taxon>Actinomycetota</taxon>
        <taxon>Actinomycetes</taxon>
        <taxon>Pseudonocardiales</taxon>
        <taxon>Pseudonocardiaceae</taxon>
        <taxon>Actinomycetospora</taxon>
    </lineage>
</organism>
<gene>
    <name evidence="4" type="ORF">WCD74_05240</name>
</gene>
<dbReference type="PANTHER" id="PTHR16305:SF35">
    <property type="entry name" value="TRANSCRIPTIONAL ACTIVATOR DOMAIN"/>
    <property type="match status" value="1"/>
</dbReference>
<dbReference type="InterPro" id="IPR036388">
    <property type="entry name" value="WH-like_DNA-bd_sf"/>
</dbReference>
<feature type="domain" description="HTH luxR-type" evidence="3">
    <location>
        <begin position="840"/>
        <end position="905"/>
    </location>
</feature>
<reference evidence="4 5" key="1">
    <citation type="submission" date="2024-03" db="EMBL/GenBank/DDBJ databases">
        <title>Actinomycetospora sp. OC33-EN08, a novel actinomycete isolated from wild orchid (Aerides multiflora).</title>
        <authorList>
            <person name="Suriyachadkun C."/>
        </authorList>
    </citation>
    <scope>NUCLEOTIDE SEQUENCE [LARGE SCALE GENOMIC DNA]</scope>
    <source>
        <strain evidence="4 5">OC33-EN08</strain>
    </source>
</reference>
<protein>
    <submittedName>
        <fullName evidence="4">LuxR family transcriptional regulator</fullName>
    </submittedName>
</protein>
<comment type="caution">
    <text evidence="4">The sequence shown here is derived from an EMBL/GenBank/DDBJ whole genome shotgun (WGS) entry which is preliminary data.</text>
</comment>
<keyword evidence="5" id="KW-1185">Reference proteome</keyword>
<dbReference type="SMART" id="SM00421">
    <property type="entry name" value="HTH_LUXR"/>
    <property type="match status" value="1"/>
</dbReference>
<dbReference type="EMBL" id="JBBEGN010000002">
    <property type="protein sequence ID" value="MEJ2867159.1"/>
    <property type="molecule type" value="Genomic_DNA"/>
</dbReference>
<keyword evidence="2" id="KW-0067">ATP-binding</keyword>
<dbReference type="Gene3D" id="1.10.10.10">
    <property type="entry name" value="Winged helix-like DNA-binding domain superfamily/Winged helix DNA-binding domain"/>
    <property type="match status" value="1"/>
</dbReference>
<name>A0ABU8MIL7_9PSEU</name>
<evidence type="ECO:0000256" key="2">
    <source>
        <dbReference type="ARBA" id="ARBA00022840"/>
    </source>
</evidence>
<dbReference type="CDD" id="cd06170">
    <property type="entry name" value="LuxR_C_like"/>
    <property type="match status" value="1"/>
</dbReference>
<dbReference type="SUPFAM" id="SSF52540">
    <property type="entry name" value="P-loop containing nucleoside triphosphate hydrolases"/>
    <property type="match status" value="1"/>
</dbReference>
<evidence type="ECO:0000313" key="4">
    <source>
        <dbReference type="EMBL" id="MEJ2867159.1"/>
    </source>
</evidence>
<proteinExistence type="predicted"/>
<sequence length="907" mass="95282">MRRPTEVDDPLARRREIALLTRDVHAAREGGVVRLVRGEPGSGKTTLVEHVAAVSGRRVVRARAAPGESALPFAVAADLLLPLRPSFGALPAVQREALEVSLSLRPGSAGSPLTVCTAALGALAAAAERSPLLVLVDDFPWADAASRRLLLFVAHRLAPERLALLLTGRDEVPDDPDTAGLPTLDLGPLPRDEARGLARSVAPHAHEGAVEDLVDRAQGNPLALVETARELAGTAGSPSPGLHRTWDAALDAVPAGTAESLAVLALGRDTGRAALEPVLADLGLAITDLAPAVARRLVVVGKDEIVLRHGLLRTAILARTALDRRAAILERLAAHTDEHLAVWYTAGATTGVDDALADRLAEAARRARDRAAPLDAAHAWTRAAGLTSDTTVRTRRLLQAAVDAQLGGRNDLARARCEEGLRLTPPPELAADLELVRTRCLMWLGRPRAAVAGAVRASDAVMAHDPGRAVALRAEAALPCALTGDVRRMVALAHEVRDVASGATGAVPPGVSTLVGYAEALAGRLAAARSALDEATWVLPPADPRRDGHAVATHALALHFAERPRRARELVDQVVDTARTAGAPVLLAFALLVRAETESAAGQWAEACADASEGAAWAEEFDQVASRALAALVLARIDAARGDSASCRRRVDGALAAAGPQGFDSITVYAAAALGADALARGEAETAVAHLDTARTLCDDHGMANPVVVPFVADLVEAHVHVGDRDGAAEALDWIDSRSDAGLAVAVGAAARGQLAEHPDEAEAAFALAYTRLDPLDRPFEHARTLLAHAATRRRWRRAVPARPLLLEAHTRFTALGARPWAERARVELAATGHRTAPDPATGGDGLTPQEFQVARFVSEGRNNVETAAALFVSRKTVEAHLTRVYRKLGVRSRKELVAALRARGTA</sequence>
<dbReference type="PROSITE" id="PS50043">
    <property type="entry name" value="HTH_LUXR_2"/>
    <property type="match status" value="1"/>
</dbReference>
<accession>A0ABU8MIL7</accession>
<dbReference type="InterPro" id="IPR000792">
    <property type="entry name" value="Tscrpt_reg_LuxR_C"/>
</dbReference>
<dbReference type="RefSeq" id="WP_337693781.1">
    <property type="nucleotide sequence ID" value="NZ_JBBEGN010000002.1"/>
</dbReference>
<dbReference type="InterPro" id="IPR027417">
    <property type="entry name" value="P-loop_NTPase"/>
</dbReference>
<dbReference type="Pfam" id="PF00196">
    <property type="entry name" value="GerE"/>
    <property type="match status" value="1"/>
</dbReference>
<keyword evidence="1" id="KW-0547">Nucleotide-binding</keyword>
<dbReference type="Pfam" id="PF13191">
    <property type="entry name" value="AAA_16"/>
    <property type="match status" value="1"/>
</dbReference>
<dbReference type="SUPFAM" id="SSF46894">
    <property type="entry name" value="C-terminal effector domain of the bipartite response regulators"/>
    <property type="match status" value="1"/>
</dbReference>
<evidence type="ECO:0000313" key="5">
    <source>
        <dbReference type="Proteomes" id="UP001385809"/>
    </source>
</evidence>